<sequence>MLVQEQPYEDSDEALIRAVRDGQLEQYAALIKRYQQRLYVYCYHLLMQREEAEDAVQDVLIKGYEKLSLYTYNQSFSAWLYKIAYYHCLNLLRKRKVTTLMMKLLKPLGNENVDDGYAIARQKEVLTQMEFALQQLTLVERSLIVLRVIERQSYDEISQSFPQSPTALRKKAGRSLSKLKKIWKELEGVEIEEPHTRRLAHESDIIGRAITPDR</sequence>
<dbReference type="PANTHER" id="PTHR43133:SF8">
    <property type="entry name" value="RNA POLYMERASE SIGMA FACTOR HI_1459-RELATED"/>
    <property type="match status" value="1"/>
</dbReference>
<dbReference type="InterPro" id="IPR014284">
    <property type="entry name" value="RNA_pol_sigma-70_dom"/>
</dbReference>
<dbReference type="AlphaFoldDB" id="A0A371PHT6"/>
<evidence type="ECO:0000256" key="3">
    <source>
        <dbReference type="ARBA" id="ARBA00023082"/>
    </source>
</evidence>
<dbReference type="InterPro" id="IPR007627">
    <property type="entry name" value="RNA_pol_sigma70_r2"/>
</dbReference>
<dbReference type="EMBL" id="QUBQ01000002">
    <property type="protein sequence ID" value="REK75186.1"/>
    <property type="molecule type" value="Genomic_DNA"/>
</dbReference>
<dbReference type="GO" id="GO:0016987">
    <property type="term" value="F:sigma factor activity"/>
    <property type="evidence" value="ECO:0007669"/>
    <property type="project" value="UniProtKB-KW"/>
</dbReference>
<dbReference type="NCBIfam" id="TIGR02937">
    <property type="entry name" value="sigma70-ECF"/>
    <property type="match status" value="1"/>
</dbReference>
<evidence type="ECO:0000256" key="5">
    <source>
        <dbReference type="ARBA" id="ARBA00023163"/>
    </source>
</evidence>
<evidence type="ECO:0000256" key="4">
    <source>
        <dbReference type="ARBA" id="ARBA00023125"/>
    </source>
</evidence>
<gene>
    <name evidence="7" type="ORF">DX130_16295</name>
</gene>
<organism evidence="7 8">
    <name type="scientific">Paenibacillus paeoniae</name>
    <dbReference type="NCBI Taxonomy" id="2292705"/>
    <lineage>
        <taxon>Bacteria</taxon>
        <taxon>Bacillati</taxon>
        <taxon>Bacillota</taxon>
        <taxon>Bacilli</taxon>
        <taxon>Bacillales</taxon>
        <taxon>Paenibacillaceae</taxon>
        <taxon>Paenibacillus</taxon>
    </lineage>
</organism>
<dbReference type="GO" id="GO:0006352">
    <property type="term" value="P:DNA-templated transcription initiation"/>
    <property type="evidence" value="ECO:0007669"/>
    <property type="project" value="InterPro"/>
</dbReference>
<evidence type="ECO:0000313" key="7">
    <source>
        <dbReference type="EMBL" id="REK75186.1"/>
    </source>
</evidence>
<comment type="caution">
    <text evidence="7">The sequence shown here is derived from an EMBL/GenBank/DDBJ whole genome shotgun (WGS) entry which is preliminary data.</text>
</comment>
<name>A0A371PHT6_9BACL</name>
<feature type="domain" description="RNA polymerase sigma-70 region 2" evidence="6">
    <location>
        <begin position="30"/>
        <end position="96"/>
    </location>
</feature>
<keyword evidence="4" id="KW-0238">DNA-binding</keyword>
<keyword evidence="3" id="KW-0731">Sigma factor</keyword>
<dbReference type="Proteomes" id="UP000261905">
    <property type="component" value="Unassembled WGS sequence"/>
</dbReference>
<evidence type="ECO:0000259" key="6">
    <source>
        <dbReference type="Pfam" id="PF04542"/>
    </source>
</evidence>
<dbReference type="Gene3D" id="1.10.10.10">
    <property type="entry name" value="Winged helix-like DNA-binding domain superfamily/Winged helix DNA-binding domain"/>
    <property type="match status" value="1"/>
</dbReference>
<keyword evidence="5" id="KW-0804">Transcription</keyword>
<proteinExistence type="inferred from homology"/>
<accession>A0A371PHT6</accession>
<dbReference type="SUPFAM" id="SSF88659">
    <property type="entry name" value="Sigma3 and sigma4 domains of RNA polymerase sigma factors"/>
    <property type="match status" value="1"/>
</dbReference>
<keyword evidence="8" id="KW-1185">Reference proteome</keyword>
<dbReference type="Gene3D" id="1.10.1740.10">
    <property type="match status" value="1"/>
</dbReference>
<dbReference type="InterPro" id="IPR039425">
    <property type="entry name" value="RNA_pol_sigma-70-like"/>
</dbReference>
<dbReference type="SUPFAM" id="SSF88946">
    <property type="entry name" value="Sigma2 domain of RNA polymerase sigma factors"/>
    <property type="match status" value="1"/>
</dbReference>
<evidence type="ECO:0000313" key="8">
    <source>
        <dbReference type="Proteomes" id="UP000261905"/>
    </source>
</evidence>
<protein>
    <submittedName>
        <fullName evidence="7">Sigma-70 family RNA polymerase sigma factor</fullName>
    </submittedName>
</protein>
<dbReference type="OrthoDB" id="2732687at2"/>
<comment type="similarity">
    <text evidence="1">Belongs to the sigma-70 factor family. ECF subfamily.</text>
</comment>
<dbReference type="InterPro" id="IPR013325">
    <property type="entry name" value="RNA_pol_sigma_r2"/>
</dbReference>
<dbReference type="GO" id="GO:0003677">
    <property type="term" value="F:DNA binding"/>
    <property type="evidence" value="ECO:0007669"/>
    <property type="project" value="UniProtKB-KW"/>
</dbReference>
<reference evidence="7 8" key="1">
    <citation type="submission" date="2018-08" db="EMBL/GenBank/DDBJ databases">
        <title>Paenibacillus sp. M4BSY-1, whole genome shotgun sequence.</title>
        <authorList>
            <person name="Tuo L."/>
        </authorList>
    </citation>
    <scope>NUCLEOTIDE SEQUENCE [LARGE SCALE GENOMIC DNA]</scope>
    <source>
        <strain evidence="7 8">M4BSY-1</strain>
    </source>
</reference>
<evidence type="ECO:0000256" key="2">
    <source>
        <dbReference type="ARBA" id="ARBA00023015"/>
    </source>
</evidence>
<dbReference type="PANTHER" id="PTHR43133">
    <property type="entry name" value="RNA POLYMERASE ECF-TYPE SIGMA FACTO"/>
    <property type="match status" value="1"/>
</dbReference>
<evidence type="ECO:0000256" key="1">
    <source>
        <dbReference type="ARBA" id="ARBA00010641"/>
    </source>
</evidence>
<dbReference type="Pfam" id="PF04542">
    <property type="entry name" value="Sigma70_r2"/>
    <property type="match status" value="1"/>
</dbReference>
<keyword evidence="2" id="KW-0805">Transcription regulation</keyword>
<dbReference type="InterPro" id="IPR036388">
    <property type="entry name" value="WH-like_DNA-bd_sf"/>
</dbReference>
<dbReference type="InterPro" id="IPR013324">
    <property type="entry name" value="RNA_pol_sigma_r3/r4-like"/>
</dbReference>